<feature type="chain" id="PRO_5040824196" evidence="3">
    <location>
        <begin position="24"/>
        <end position="376"/>
    </location>
</feature>
<keyword evidence="6" id="KW-1185">Reference proteome</keyword>
<dbReference type="Gene3D" id="3.40.50.2300">
    <property type="match status" value="2"/>
</dbReference>
<dbReference type="InterPro" id="IPR028081">
    <property type="entry name" value="Leu-bd"/>
</dbReference>
<dbReference type="SUPFAM" id="SSF53822">
    <property type="entry name" value="Periplasmic binding protein-like I"/>
    <property type="match status" value="1"/>
</dbReference>
<accession>A0A9X2AMV6</accession>
<dbReference type="PANTHER" id="PTHR47235">
    <property type="entry name" value="BLR6548 PROTEIN"/>
    <property type="match status" value="1"/>
</dbReference>
<evidence type="ECO:0000256" key="1">
    <source>
        <dbReference type="ARBA" id="ARBA00010062"/>
    </source>
</evidence>
<dbReference type="Proteomes" id="UP001139447">
    <property type="component" value="Unassembled WGS sequence"/>
</dbReference>
<comment type="caution">
    <text evidence="5">The sequence shown here is derived from an EMBL/GenBank/DDBJ whole genome shotgun (WGS) entry which is preliminary data.</text>
</comment>
<evidence type="ECO:0000256" key="2">
    <source>
        <dbReference type="ARBA" id="ARBA00022729"/>
    </source>
</evidence>
<name>A0A9X2AMV6_9BURK</name>
<proteinExistence type="inferred from homology"/>
<reference evidence="5" key="1">
    <citation type="submission" date="2022-03" db="EMBL/GenBank/DDBJ databases">
        <authorList>
            <person name="Woo C.Y."/>
        </authorList>
    </citation>
    <scope>NUCLEOTIDE SEQUENCE</scope>
    <source>
        <strain evidence="5">CYS-02</strain>
    </source>
</reference>
<protein>
    <submittedName>
        <fullName evidence="5">ABC transporter substrate-binding protein</fullName>
    </submittedName>
</protein>
<sequence>MGMNLVRRGVLALVFSLCMGAGAGAGQIVVGQVAPLTGLEAAQGRSYSAGMQLYFEQVNKTGGVNGNTLLLVRKDDGGRPNETASVTRSLIQEHRPLLLAGYFGSQSVTNLVSSGLLEKEHLALVGYRSADLRPETPGLYSVRASLKDEIGKIIEHVATVGVKRLAVVHEQGPAGTLVLAVTEQAAREAGAAIVATGSYPAGTVKTGAAAQAIAQGQPQVVIVVASAAATATFVEHYKLLGGRAQIFAHSEADMEQLARQLSEEQMQGVAIAQVTPNPYKLSGALVRQLQDALQKKGDEGTPLSYAMMEGYINAKVIVEAVRRAGPRPSREAFAAALESLQQYDLGGYVVSFKPGSRTGSHYVELTIISKAGQIRQ</sequence>
<dbReference type="EMBL" id="JALGBI010000001">
    <property type="protein sequence ID" value="MCJ0761692.1"/>
    <property type="molecule type" value="Genomic_DNA"/>
</dbReference>
<comment type="similarity">
    <text evidence="1">Belongs to the leucine-binding protein family.</text>
</comment>
<keyword evidence="2 3" id="KW-0732">Signal</keyword>
<feature type="signal peptide" evidence="3">
    <location>
        <begin position="1"/>
        <end position="23"/>
    </location>
</feature>
<gene>
    <name evidence="5" type="ORF">MMF98_00540</name>
</gene>
<dbReference type="CDD" id="cd06326">
    <property type="entry name" value="PBP1_ABC_ligand_binding-like"/>
    <property type="match status" value="1"/>
</dbReference>
<evidence type="ECO:0000313" key="6">
    <source>
        <dbReference type="Proteomes" id="UP001139447"/>
    </source>
</evidence>
<dbReference type="PANTHER" id="PTHR47235:SF1">
    <property type="entry name" value="BLR6548 PROTEIN"/>
    <property type="match status" value="1"/>
</dbReference>
<evidence type="ECO:0000256" key="3">
    <source>
        <dbReference type="SAM" id="SignalP"/>
    </source>
</evidence>
<dbReference type="Pfam" id="PF13458">
    <property type="entry name" value="Peripla_BP_6"/>
    <property type="match status" value="1"/>
</dbReference>
<dbReference type="AlphaFoldDB" id="A0A9X2AMV6"/>
<evidence type="ECO:0000313" key="5">
    <source>
        <dbReference type="EMBL" id="MCJ0761692.1"/>
    </source>
</evidence>
<organism evidence="5 6">
    <name type="scientific">Variovorax terrae</name>
    <dbReference type="NCBI Taxonomy" id="2923278"/>
    <lineage>
        <taxon>Bacteria</taxon>
        <taxon>Pseudomonadati</taxon>
        <taxon>Pseudomonadota</taxon>
        <taxon>Betaproteobacteria</taxon>
        <taxon>Burkholderiales</taxon>
        <taxon>Comamonadaceae</taxon>
        <taxon>Variovorax</taxon>
    </lineage>
</organism>
<dbReference type="RefSeq" id="WP_243302924.1">
    <property type="nucleotide sequence ID" value="NZ_JALGBI010000001.1"/>
</dbReference>
<feature type="domain" description="Leucine-binding protein" evidence="4">
    <location>
        <begin position="28"/>
        <end position="363"/>
    </location>
</feature>
<dbReference type="InterPro" id="IPR028082">
    <property type="entry name" value="Peripla_BP_I"/>
</dbReference>
<evidence type="ECO:0000259" key="4">
    <source>
        <dbReference type="Pfam" id="PF13458"/>
    </source>
</evidence>